<dbReference type="EMBL" id="AP024233">
    <property type="protein sequence ID" value="BCO09135.1"/>
    <property type="molecule type" value="Genomic_DNA"/>
</dbReference>
<protein>
    <submittedName>
        <fullName evidence="2">ABC transporter permease</fullName>
    </submittedName>
</protein>
<keyword evidence="3" id="KW-1185">Reference proteome</keyword>
<accession>A0A915U1I2</accession>
<dbReference type="GO" id="GO:0005548">
    <property type="term" value="F:phospholipid transporter activity"/>
    <property type="evidence" value="ECO:0007669"/>
    <property type="project" value="TreeGrafter"/>
</dbReference>
<dbReference type="PANTHER" id="PTHR30188">
    <property type="entry name" value="ABC TRANSPORTER PERMEASE PROTEIN-RELATED"/>
    <property type="match status" value="1"/>
</dbReference>
<feature type="transmembrane region" description="Helical" evidence="1">
    <location>
        <begin position="196"/>
        <end position="220"/>
    </location>
</feature>
<dbReference type="InterPro" id="IPR030802">
    <property type="entry name" value="Permease_MalE"/>
</dbReference>
<keyword evidence="1" id="KW-0812">Transmembrane</keyword>
<feature type="transmembrane region" description="Helical" evidence="1">
    <location>
        <begin position="309"/>
        <end position="329"/>
    </location>
</feature>
<feature type="transmembrane region" description="Helical" evidence="1">
    <location>
        <begin position="268"/>
        <end position="289"/>
    </location>
</feature>
<gene>
    <name evidence="2" type="ORF">GF1_15110</name>
</gene>
<keyword evidence="1" id="KW-0472">Membrane</keyword>
<feature type="transmembrane region" description="Helical" evidence="1">
    <location>
        <begin position="349"/>
        <end position="370"/>
    </location>
</feature>
<name>A0A915U1I2_9BACT</name>
<sequence>MEPPTFHSKRSPDGETVLIFQGQWKTSQPLPPPDAATATLKGARQIRFDCRGLRGWDSALPVFLFTLLKPAADTITIDFSGLPDGVQTLLKLAFAVERTEPAREQPSRFPLLHKTGLKVIRLYREGGELAAFTGELVTALYQILRGRGGFRRQDLWFFIQECGANALPIVSLIALLVGVILGFVGAIQLQLFGAQIYVADLVGISMLLEMGAMMTGVIMAGRTGAAYAAQLGTMQVNEEIDALQTLGLSPVAYLVLPRMIALILMMPLLCLYADLLGIIGGAGIGIGMLDISPVSYLQQTQNALQLDHLVEGLIKATVYGFLVSFAGCLRGMQCGRSASAVGDATTSAVVTSIVLIVVSDAIMNVVIHFIKTVF</sequence>
<evidence type="ECO:0000313" key="2">
    <source>
        <dbReference type="EMBL" id="BCO09135.1"/>
    </source>
</evidence>
<dbReference type="RefSeq" id="WP_267929004.1">
    <property type="nucleotide sequence ID" value="NZ_AP024233.1"/>
</dbReference>
<dbReference type="Proteomes" id="UP001063350">
    <property type="component" value="Chromosome"/>
</dbReference>
<dbReference type="GO" id="GO:0043190">
    <property type="term" value="C:ATP-binding cassette (ABC) transporter complex"/>
    <property type="evidence" value="ECO:0007669"/>
    <property type="project" value="InterPro"/>
</dbReference>
<feature type="transmembrane region" description="Helical" evidence="1">
    <location>
        <begin position="166"/>
        <end position="189"/>
    </location>
</feature>
<evidence type="ECO:0000256" key="1">
    <source>
        <dbReference type="SAM" id="Phobius"/>
    </source>
</evidence>
<dbReference type="Pfam" id="PF02405">
    <property type="entry name" value="MlaE"/>
    <property type="match status" value="1"/>
</dbReference>
<dbReference type="AlphaFoldDB" id="A0A915U1I2"/>
<evidence type="ECO:0000313" key="3">
    <source>
        <dbReference type="Proteomes" id="UP001063350"/>
    </source>
</evidence>
<dbReference type="KEGG" id="ddu:GF1_15110"/>
<keyword evidence="1" id="KW-1133">Transmembrane helix</keyword>
<proteinExistence type="predicted"/>
<dbReference type="PANTHER" id="PTHR30188:SF3">
    <property type="entry name" value="ABC TRANSPORTER PERMEASE"/>
    <property type="match status" value="1"/>
</dbReference>
<organism evidence="2 3">
    <name type="scientific">Desulfolithobacter dissulfuricans</name>
    <dbReference type="NCBI Taxonomy" id="2795293"/>
    <lineage>
        <taxon>Bacteria</taxon>
        <taxon>Pseudomonadati</taxon>
        <taxon>Thermodesulfobacteriota</taxon>
        <taxon>Desulfobulbia</taxon>
        <taxon>Desulfobulbales</taxon>
        <taxon>Desulfobulbaceae</taxon>
        <taxon>Desulfolithobacter</taxon>
    </lineage>
</organism>
<reference evidence="2" key="1">
    <citation type="submission" date="2020-12" db="EMBL/GenBank/DDBJ databases">
        <title>Desulfobium dissulfuricans gen. nov., sp. nov., a novel mesophilic, sulfate-reducing bacterium isolated from a deep-sea hydrothermal vent.</title>
        <authorList>
            <person name="Hashimoto Y."/>
            <person name="Tame A."/>
            <person name="Sawayama S."/>
            <person name="Miyazaki J."/>
            <person name="Takai K."/>
            <person name="Nakagawa S."/>
        </authorList>
    </citation>
    <scope>NUCLEOTIDE SEQUENCE</scope>
    <source>
        <strain evidence="2">GF1</strain>
    </source>
</reference>